<dbReference type="Pfam" id="PF01663">
    <property type="entry name" value="Phosphodiest"/>
    <property type="match status" value="1"/>
</dbReference>
<sequence length="494" mass="56536">MASLQEKSVQKSKPVIMLVIDTLMDPPLQEAIKNNRAPAFKFFIENGMYFPDVISPFPTMSVNVDTTILTGTYCNQHHLPGLVWFNIKENRLINYGSHIRELWKLGFSRSLEDILFHLNSNHISKRVKTIHEELEDKGKSSASINALVYRGNTPHFYKLPKLLTWFTSIQKERSTLGANIFTYGSLKKISSSKRYQRLWQKFGFNNSFSVQELTYLIKKDHLPSFTIVYFPDLDQSVHKHGRMDVKGIEKVDQHLQKILNVYDSWEEALQNNIWITIGDNGQAWIDPDRKVALIDLRKMLGTYRIMKLREGVQPKDQIVLAVNERMSYIYTLDTNTLPIHKLVSELENDNRIDVIAWREGSSIKVKSGGKKGELDYRKGGEFIDTYNQTWFIEGDHELLDITVNDNQILYGDYPDALDRLYSSLNSHEGNFIIVSAKPGYEFIGEGSPTHVGGASHGGLHQQDSLVPLIVTGTHSTPSYLRMVDIKEWVLSLIG</sequence>
<proteinExistence type="predicted"/>
<gene>
    <name evidence="1" type="ORF">BAOM_3419</name>
</gene>
<dbReference type="PANTHER" id="PTHR10151">
    <property type="entry name" value="ECTONUCLEOTIDE PYROPHOSPHATASE/PHOSPHODIESTERASE"/>
    <property type="match status" value="1"/>
</dbReference>
<dbReference type="KEGG" id="pasa:BAOM_3419"/>
<dbReference type="InterPro" id="IPR002591">
    <property type="entry name" value="Phosphodiest/P_Trfase"/>
</dbReference>
<dbReference type="GO" id="GO:0016787">
    <property type="term" value="F:hydrolase activity"/>
    <property type="evidence" value="ECO:0007669"/>
    <property type="project" value="UniProtKB-ARBA"/>
</dbReference>
<dbReference type="AlphaFoldDB" id="A0A3T0KUN3"/>
<dbReference type="EMBL" id="CP026095">
    <property type="protein sequence ID" value="AZV44028.1"/>
    <property type="molecule type" value="Genomic_DNA"/>
</dbReference>
<dbReference type="SUPFAM" id="SSF53649">
    <property type="entry name" value="Alkaline phosphatase-like"/>
    <property type="match status" value="1"/>
</dbReference>
<reference evidence="1 2" key="1">
    <citation type="submission" date="2018-01" db="EMBL/GenBank/DDBJ databases">
        <title>Bacillus asahii Genome sequencing and assembly.</title>
        <authorList>
            <person name="Jiang H."/>
            <person name="Feng Y."/>
            <person name="Zhao F."/>
            <person name="Lin X."/>
        </authorList>
    </citation>
    <scope>NUCLEOTIDE SEQUENCE [LARGE SCALE GENOMIC DNA]</scope>
    <source>
        <strain evidence="1 2">OM18</strain>
    </source>
</reference>
<dbReference type="PANTHER" id="PTHR10151:SF120">
    <property type="entry name" value="BIS(5'-ADENOSYL)-TRIPHOSPHATASE"/>
    <property type="match status" value="1"/>
</dbReference>
<accession>A0A3T0KUN3</accession>
<protein>
    <submittedName>
        <fullName evidence="1">Phosphodiesterase</fullName>
    </submittedName>
</protein>
<dbReference type="Proteomes" id="UP000283095">
    <property type="component" value="Chromosome"/>
</dbReference>
<evidence type="ECO:0000313" key="2">
    <source>
        <dbReference type="Proteomes" id="UP000283095"/>
    </source>
</evidence>
<dbReference type="InterPro" id="IPR017850">
    <property type="entry name" value="Alkaline_phosphatase_core_sf"/>
</dbReference>
<evidence type="ECO:0000313" key="1">
    <source>
        <dbReference type="EMBL" id="AZV44028.1"/>
    </source>
</evidence>
<name>A0A3T0KUN3_9BACI</name>
<dbReference type="Gene3D" id="3.40.720.10">
    <property type="entry name" value="Alkaline Phosphatase, subunit A"/>
    <property type="match status" value="1"/>
</dbReference>
<organism evidence="1 2">
    <name type="scientific">Peribacillus asahii</name>
    <dbReference type="NCBI Taxonomy" id="228899"/>
    <lineage>
        <taxon>Bacteria</taxon>
        <taxon>Bacillati</taxon>
        <taxon>Bacillota</taxon>
        <taxon>Bacilli</taxon>
        <taxon>Bacillales</taxon>
        <taxon>Bacillaceae</taxon>
        <taxon>Peribacillus</taxon>
    </lineage>
</organism>